<dbReference type="EMBL" id="SRLO01004578">
    <property type="protein sequence ID" value="TNN30361.1"/>
    <property type="molecule type" value="Genomic_DNA"/>
</dbReference>
<proteinExistence type="predicted"/>
<evidence type="ECO:0000256" key="1">
    <source>
        <dbReference type="SAM" id="MobiDB-lite"/>
    </source>
</evidence>
<organism evidence="2 3">
    <name type="scientific">Liparis tanakae</name>
    <name type="common">Tanaka's snailfish</name>
    <dbReference type="NCBI Taxonomy" id="230148"/>
    <lineage>
        <taxon>Eukaryota</taxon>
        <taxon>Metazoa</taxon>
        <taxon>Chordata</taxon>
        <taxon>Craniata</taxon>
        <taxon>Vertebrata</taxon>
        <taxon>Euteleostomi</taxon>
        <taxon>Actinopterygii</taxon>
        <taxon>Neopterygii</taxon>
        <taxon>Teleostei</taxon>
        <taxon>Neoteleostei</taxon>
        <taxon>Acanthomorphata</taxon>
        <taxon>Eupercaria</taxon>
        <taxon>Perciformes</taxon>
        <taxon>Cottioidei</taxon>
        <taxon>Cottales</taxon>
        <taxon>Liparidae</taxon>
        <taxon>Liparis</taxon>
    </lineage>
</organism>
<evidence type="ECO:0000313" key="3">
    <source>
        <dbReference type="Proteomes" id="UP000314294"/>
    </source>
</evidence>
<name>A0A4Z2EP91_9TELE</name>
<comment type="caution">
    <text evidence="2">The sequence shown here is derived from an EMBL/GenBank/DDBJ whole genome shotgun (WGS) entry which is preliminary data.</text>
</comment>
<dbReference type="AlphaFoldDB" id="A0A4Z2EP91"/>
<keyword evidence="3" id="KW-1185">Reference proteome</keyword>
<accession>A0A4Z2EP91</accession>
<reference evidence="2 3" key="1">
    <citation type="submission" date="2019-03" db="EMBL/GenBank/DDBJ databases">
        <title>First draft genome of Liparis tanakae, snailfish: a comprehensive survey of snailfish specific genes.</title>
        <authorList>
            <person name="Kim W."/>
            <person name="Song I."/>
            <person name="Jeong J.-H."/>
            <person name="Kim D."/>
            <person name="Kim S."/>
            <person name="Ryu S."/>
            <person name="Song J.Y."/>
            <person name="Lee S.K."/>
        </authorList>
    </citation>
    <scope>NUCLEOTIDE SEQUENCE [LARGE SCALE GENOMIC DNA]</scope>
    <source>
        <tissue evidence="2">Muscle</tissue>
    </source>
</reference>
<sequence length="101" mass="11588">MAPSSRCPGGSGWKTANTLLGSSWLRCAQTHRRKKKKHHLHRLESEDTRHRFASIHRPAPPRTAPPIPLSLPAVRRRPPAREEEQEDKRKRGKQIFNSSLD</sequence>
<gene>
    <name evidence="2" type="ORF">EYF80_059488</name>
</gene>
<protein>
    <submittedName>
        <fullName evidence="2">Uncharacterized protein</fullName>
    </submittedName>
</protein>
<feature type="compositionally biased region" description="Pro residues" evidence="1">
    <location>
        <begin position="58"/>
        <end position="69"/>
    </location>
</feature>
<feature type="region of interest" description="Disordered" evidence="1">
    <location>
        <begin position="30"/>
        <end position="101"/>
    </location>
</feature>
<feature type="compositionally biased region" description="Basic and acidic residues" evidence="1">
    <location>
        <begin position="79"/>
        <end position="89"/>
    </location>
</feature>
<dbReference type="Proteomes" id="UP000314294">
    <property type="component" value="Unassembled WGS sequence"/>
</dbReference>
<evidence type="ECO:0000313" key="2">
    <source>
        <dbReference type="EMBL" id="TNN30361.1"/>
    </source>
</evidence>
<feature type="compositionally biased region" description="Basic residues" evidence="1">
    <location>
        <begin position="30"/>
        <end position="41"/>
    </location>
</feature>